<keyword evidence="4" id="KW-1185">Reference proteome</keyword>
<evidence type="ECO:0000313" key="4">
    <source>
        <dbReference type="Proteomes" id="UP000570678"/>
    </source>
</evidence>
<reference evidence="3 4" key="1">
    <citation type="submission" date="2020-04" db="EMBL/GenBank/DDBJ databases">
        <title>MicrobeNet Type strains.</title>
        <authorList>
            <person name="Nicholson A.C."/>
        </authorList>
    </citation>
    <scope>NUCLEOTIDE SEQUENCE [LARGE SCALE GENOMIC DNA]</scope>
    <source>
        <strain evidence="3 4">JCM 3332</strain>
    </source>
</reference>
<proteinExistence type="predicted"/>
<accession>A0A846YHQ0</accession>
<dbReference type="Gene3D" id="3.30.2400.10">
    <property type="entry name" value="Major capsid protein gp5"/>
    <property type="match status" value="1"/>
</dbReference>
<dbReference type="SUPFAM" id="SSF56563">
    <property type="entry name" value="Major capsid protein gp5"/>
    <property type="match status" value="1"/>
</dbReference>
<evidence type="ECO:0000313" key="3">
    <source>
        <dbReference type="EMBL" id="NKY57230.1"/>
    </source>
</evidence>
<dbReference type="NCBIfam" id="TIGR01554">
    <property type="entry name" value="major_cap_HK97"/>
    <property type="match status" value="1"/>
</dbReference>
<comment type="caution">
    <text evidence="3">The sequence shown here is derived from an EMBL/GenBank/DDBJ whole genome shotgun (WGS) entry which is preliminary data.</text>
</comment>
<feature type="domain" description="Phage capsid-like C-terminal" evidence="2">
    <location>
        <begin position="16"/>
        <end position="277"/>
    </location>
</feature>
<dbReference type="InterPro" id="IPR054612">
    <property type="entry name" value="Phage_capsid-like_C"/>
</dbReference>
<dbReference type="Pfam" id="PF05065">
    <property type="entry name" value="Phage_capsid"/>
    <property type="match status" value="1"/>
</dbReference>
<evidence type="ECO:0000256" key="1">
    <source>
        <dbReference type="ARBA" id="ARBA00004328"/>
    </source>
</evidence>
<dbReference type="Proteomes" id="UP000570678">
    <property type="component" value="Unassembled WGS sequence"/>
</dbReference>
<name>A0A846YHQ0_9NOCA</name>
<protein>
    <submittedName>
        <fullName evidence="3">Phage major capsid protein</fullName>
    </submittedName>
</protein>
<evidence type="ECO:0000259" key="2">
    <source>
        <dbReference type="Pfam" id="PF05065"/>
    </source>
</evidence>
<dbReference type="InterPro" id="IPR024455">
    <property type="entry name" value="Phage_capsid"/>
</dbReference>
<dbReference type="EMBL" id="JAAXOT010000006">
    <property type="protein sequence ID" value="NKY57230.1"/>
    <property type="molecule type" value="Genomic_DNA"/>
</dbReference>
<dbReference type="Gene3D" id="3.30.2320.10">
    <property type="entry name" value="hypothetical protein PF0899 domain"/>
    <property type="match status" value="1"/>
</dbReference>
<comment type="subcellular location">
    <subcellularLocation>
        <location evidence="1">Virion</location>
    </subcellularLocation>
</comment>
<dbReference type="RefSeq" id="WP_062976321.1">
    <property type="nucleotide sequence ID" value="NZ_JAAXOT010000006.1"/>
</dbReference>
<sequence>MAAVSHTSTGVATAFTPDDVAALVVQPAIQMSVAMQAATVVPTDSTSLRFPIITDDPSGSWVAEGAEIPVSDAESDEIVVTPSKLATLTVISSELADDGSPEAQQVIGDGIARDVAKKIDAAFFGNTTTNGPSGLLSITGVQTVDTGASITNTDVFADALSKAETVGAVITTFVANPADILTLAKVKKATGSNEPLLGNDPTQPTQRTVLGVPLVPSAAVSAGTIWAIPRDRVFIVLRKDTSIMISEHSHFTSDRVSIRAITRAGFGFPHPGALVRMHDAA</sequence>
<gene>
    <name evidence="3" type="ORF">HGA15_13905</name>
</gene>
<dbReference type="AlphaFoldDB" id="A0A846YHQ0"/>
<organism evidence="3 4">
    <name type="scientific">Nocardia flavorosea</name>
    <dbReference type="NCBI Taxonomy" id="53429"/>
    <lineage>
        <taxon>Bacteria</taxon>
        <taxon>Bacillati</taxon>
        <taxon>Actinomycetota</taxon>
        <taxon>Actinomycetes</taxon>
        <taxon>Mycobacteriales</taxon>
        <taxon>Nocardiaceae</taxon>
        <taxon>Nocardia</taxon>
    </lineage>
</organism>